<dbReference type="Proteomes" id="UP000326936">
    <property type="component" value="Plasmid pTHAF100_a"/>
</dbReference>
<reference evidence="1 2" key="1">
    <citation type="submission" date="2019-10" db="EMBL/GenBank/DDBJ databases">
        <title>Complete genome sequence of Vibrio sp. strain THAF100, isolated from non-filtered water from the water column of tank 6 of a marine aquarium containing stony-coral fragments. Water maintained at 26 degree C.</title>
        <authorList>
            <person name="Ruckert C."/>
            <person name="Franco A."/>
            <person name="Kalinowski J."/>
            <person name="Glaeser S."/>
        </authorList>
    </citation>
    <scope>NUCLEOTIDE SEQUENCE [LARGE SCALE GENOMIC DNA]</scope>
    <source>
        <strain evidence="1 2">THAF100</strain>
        <plasmid evidence="2">pthaf100_a</plasmid>
    </source>
</reference>
<keyword evidence="2" id="KW-1185">Reference proteome</keyword>
<organism evidence="1 2">
    <name type="scientific">Vibrio aquimaris</name>
    <dbReference type="NCBI Taxonomy" id="2587862"/>
    <lineage>
        <taxon>Bacteria</taxon>
        <taxon>Pseudomonadati</taxon>
        <taxon>Pseudomonadota</taxon>
        <taxon>Gammaproteobacteria</taxon>
        <taxon>Vibrionales</taxon>
        <taxon>Vibrionaceae</taxon>
        <taxon>Vibrio</taxon>
    </lineage>
</organism>
<gene>
    <name evidence="1" type="ORF">FIV01_14895</name>
</gene>
<protein>
    <submittedName>
        <fullName evidence="1">Uncharacterized protein</fullName>
    </submittedName>
</protein>
<evidence type="ECO:0000313" key="2">
    <source>
        <dbReference type="Proteomes" id="UP000326936"/>
    </source>
</evidence>
<dbReference type="KEGG" id="vaq:FIV01_14895"/>
<evidence type="ECO:0000313" key="1">
    <source>
        <dbReference type="EMBL" id="QFT27672.1"/>
    </source>
</evidence>
<proteinExistence type="predicted"/>
<dbReference type="AlphaFoldDB" id="A0A5P9CPP5"/>
<geneLocation type="plasmid" evidence="2">
    <name>pthaf100_a</name>
</geneLocation>
<accession>A0A5P9CPP5</accession>
<keyword evidence="1" id="KW-0614">Plasmid</keyword>
<dbReference type="EMBL" id="CP045351">
    <property type="protein sequence ID" value="QFT27672.1"/>
    <property type="molecule type" value="Genomic_DNA"/>
</dbReference>
<sequence>MVFKVYIRFVVGSDGQSPREMHGPFTEVEYLREQGLLAPYEEDIVSDIFAKFNQELPCPPWSSSHWPDDAISWFKVTAQYFVSEMYNLVALLNEHGIQVRVLKCDKLFKIFYEDEFQVVALDKRF</sequence>
<name>A0A5P9CPP5_9VIBR</name>